<gene>
    <name evidence="1" type="ORF">OB959_21520</name>
</gene>
<protein>
    <submittedName>
        <fullName evidence="1">SIR2 family protein</fullName>
    </submittedName>
</protein>
<dbReference type="EMBL" id="JAOPLV010000015">
    <property type="protein sequence ID" value="MDM5142345.1"/>
    <property type="molecule type" value="Genomic_DNA"/>
</dbReference>
<accession>A0AAW7I4P8</accession>
<evidence type="ECO:0000313" key="1">
    <source>
        <dbReference type="EMBL" id="MDM5142345.1"/>
    </source>
</evidence>
<dbReference type="RefSeq" id="WP_290023028.1">
    <property type="nucleotide sequence ID" value="NZ_JAOPLV010000015.1"/>
</dbReference>
<organism evidence="1 2">
    <name type="scientific">Aeromonas bestiarum</name>
    <dbReference type="NCBI Taxonomy" id="105751"/>
    <lineage>
        <taxon>Bacteria</taxon>
        <taxon>Pseudomonadati</taxon>
        <taxon>Pseudomonadota</taxon>
        <taxon>Gammaproteobacteria</taxon>
        <taxon>Aeromonadales</taxon>
        <taxon>Aeromonadaceae</taxon>
        <taxon>Aeromonas</taxon>
    </lineage>
</organism>
<dbReference type="Gene3D" id="3.40.50.1220">
    <property type="entry name" value="TPP-binding domain"/>
    <property type="match status" value="1"/>
</dbReference>
<dbReference type="SUPFAM" id="SSF52467">
    <property type="entry name" value="DHS-like NAD/FAD-binding domain"/>
    <property type="match status" value="1"/>
</dbReference>
<name>A0AAW7I4P8_9GAMM</name>
<reference evidence="1" key="1">
    <citation type="submission" date="2023-08" db="EMBL/GenBank/DDBJ databases">
        <title>WGS of Aeromonas isolates.</title>
        <authorList>
            <person name="Lee H."/>
        </authorList>
    </citation>
    <scope>NUCLEOTIDE SEQUENCE</scope>
    <source>
        <strain evidence="1">SL22</strain>
    </source>
</reference>
<comment type="caution">
    <text evidence="1">The sequence shown here is derived from an EMBL/GenBank/DDBJ whole genome shotgun (WGS) entry which is preliminary data.</text>
</comment>
<dbReference type="Proteomes" id="UP001168216">
    <property type="component" value="Unassembled WGS sequence"/>
</dbReference>
<evidence type="ECO:0000313" key="2">
    <source>
        <dbReference type="Proteomes" id="UP001168216"/>
    </source>
</evidence>
<proteinExistence type="predicted"/>
<sequence length="446" mass="51518">MHENNCDCVICKNKINTKIPDELVEEILCGKVTFFTGAGISTESPSVLNISFYEEVAREIDALDKNYSFPKLMQEFCNKPNGRIKLLQMIRSRFRKVDSFPELQAMATIFHKELGTLFPIKNIVTTNWDTYFEDFAHATPFVLDSDLAFWEVAERRVLKIHGSIDNLSTVVATEDDYTECTKRLNEKLIGGMLKTILATQTVIFVGYSMRDSDFQEIYGLVKTQMDLFHRQAYVVTPFTEEAKRFEEAGLIPIVTDGAYFLELVKNEAVAQELLLPDLAYVFSSYMLDDMEDEHLELNNKIKNTDCPEIIYTACYQDGVLHALQRIRKNKYSGEYSHPCRLKSLVSEYVRIQSNKRRKKKYTDVAYIEGYIRALIFHLQNCFEDDGFEIPKYFAFGAKTDLNSFEDFMGFVKKNPEAHKASLEQAKRYLSTLKEPNEVAIHHPPWI</sequence>
<dbReference type="InterPro" id="IPR029035">
    <property type="entry name" value="DHS-like_NAD/FAD-binding_dom"/>
</dbReference>
<dbReference type="Pfam" id="PF13289">
    <property type="entry name" value="SIR2_2"/>
    <property type="match status" value="1"/>
</dbReference>
<dbReference type="AlphaFoldDB" id="A0AAW7I4P8"/>